<gene>
    <name evidence="3" type="ORF">EV672_101491</name>
</gene>
<dbReference type="RefSeq" id="WP_133605965.1">
    <property type="nucleotide sequence ID" value="NZ_SNXW01000001.1"/>
</dbReference>
<comment type="caution">
    <text evidence="3">The sequence shown here is derived from an EMBL/GenBank/DDBJ whole genome shotgun (WGS) entry which is preliminary data.</text>
</comment>
<evidence type="ECO:0000256" key="1">
    <source>
        <dbReference type="SAM" id="MobiDB-lite"/>
    </source>
</evidence>
<dbReference type="Pfam" id="PF08666">
    <property type="entry name" value="SAF"/>
    <property type="match status" value="1"/>
</dbReference>
<name>A0A4R6RQ32_9BURK</name>
<dbReference type="Gene3D" id="3.90.1210.10">
    <property type="entry name" value="Antifreeze-like/N-acetylneuraminic acid synthase C-terminal domain"/>
    <property type="match status" value="1"/>
</dbReference>
<feature type="domain" description="SAF" evidence="2">
    <location>
        <begin position="46"/>
        <end position="106"/>
    </location>
</feature>
<accession>A0A4R6RQ32</accession>
<keyword evidence="4" id="KW-1185">Reference proteome</keyword>
<dbReference type="EMBL" id="SNXW01000001">
    <property type="protein sequence ID" value="TDP88345.1"/>
    <property type="molecule type" value="Genomic_DNA"/>
</dbReference>
<evidence type="ECO:0000313" key="4">
    <source>
        <dbReference type="Proteomes" id="UP000294593"/>
    </source>
</evidence>
<dbReference type="InterPro" id="IPR031571">
    <property type="entry name" value="RcpC_dom"/>
</dbReference>
<evidence type="ECO:0000313" key="3">
    <source>
        <dbReference type="EMBL" id="TDP88345.1"/>
    </source>
</evidence>
<dbReference type="NCBIfam" id="TIGR03177">
    <property type="entry name" value="pilus_cpaB"/>
    <property type="match status" value="1"/>
</dbReference>
<feature type="region of interest" description="Disordered" evidence="1">
    <location>
        <begin position="174"/>
        <end position="205"/>
    </location>
</feature>
<reference evidence="3 4" key="1">
    <citation type="submission" date="2019-03" db="EMBL/GenBank/DDBJ databases">
        <title>Genomic Encyclopedia of Type Strains, Phase IV (KMG-IV): sequencing the most valuable type-strain genomes for metagenomic binning, comparative biology and taxonomic classification.</title>
        <authorList>
            <person name="Goeker M."/>
        </authorList>
    </citation>
    <scope>NUCLEOTIDE SEQUENCE [LARGE SCALE GENOMIC DNA]</scope>
    <source>
        <strain evidence="3 4">DSM 11901</strain>
    </source>
</reference>
<dbReference type="InterPro" id="IPR017592">
    <property type="entry name" value="Pilus_assmbl_Flp-typ_CpaB"/>
</dbReference>
<dbReference type="AlphaFoldDB" id="A0A4R6RQ32"/>
<dbReference type="CDD" id="cd11614">
    <property type="entry name" value="SAF_CpaB_FlgA_like"/>
    <property type="match status" value="1"/>
</dbReference>
<dbReference type="InterPro" id="IPR013974">
    <property type="entry name" value="SAF"/>
</dbReference>
<dbReference type="Pfam" id="PF16976">
    <property type="entry name" value="RcpC"/>
    <property type="match status" value="1"/>
</dbReference>
<dbReference type="Proteomes" id="UP000294593">
    <property type="component" value="Unassembled WGS sequence"/>
</dbReference>
<evidence type="ECO:0000259" key="2">
    <source>
        <dbReference type="SMART" id="SM00858"/>
    </source>
</evidence>
<proteinExistence type="predicted"/>
<dbReference type="SMART" id="SM00858">
    <property type="entry name" value="SAF"/>
    <property type="match status" value="1"/>
</dbReference>
<organism evidence="3 4">
    <name type="scientific">Aquabacterium commune</name>
    <dbReference type="NCBI Taxonomy" id="70586"/>
    <lineage>
        <taxon>Bacteria</taxon>
        <taxon>Pseudomonadati</taxon>
        <taxon>Pseudomonadota</taxon>
        <taxon>Betaproteobacteria</taxon>
        <taxon>Burkholderiales</taxon>
        <taxon>Aquabacterium</taxon>
    </lineage>
</organism>
<protein>
    <submittedName>
        <fullName evidence="3">Pilus assembly protein CpaB</fullName>
    </submittedName>
</protein>
<feature type="compositionally biased region" description="Polar residues" evidence="1">
    <location>
        <begin position="176"/>
        <end position="198"/>
    </location>
</feature>
<sequence>MNNNVLKIIAGLLALGAVVVALIGVRLSGKPSAPTTASAPAPVPTVNVIVAAKDVPLGHVLTADDLAVQALPTAPAGAYNQIQQVQGHVTAKAIAKGSPILQATIAPESLAALLQPGERAVAVLVDEVVGLGGHGKPGDHVDVLQFASASKESQDTTFAQILIRDARILTFGDATQLDTPPSTSGDKAQAEAMSQSGAKTAVESRERRLNLRSAVLAIPEADTPALMLAANTGQLRLALRPQASEPAASAGRLPARVADLSPVKAKPPASADGPPPVIIQEGSKERRLAQTSNASQP</sequence>
<dbReference type="OrthoDB" id="8776995at2"/>
<feature type="region of interest" description="Disordered" evidence="1">
    <location>
        <begin position="246"/>
        <end position="297"/>
    </location>
</feature>